<dbReference type="GO" id="GO:0006123">
    <property type="term" value="P:mitochondrial electron transport, cytochrome c to oxygen"/>
    <property type="evidence" value="ECO:0007669"/>
    <property type="project" value="TreeGrafter"/>
</dbReference>
<evidence type="ECO:0000256" key="2">
    <source>
        <dbReference type="ARBA" id="ARBA00010581"/>
    </source>
</evidence>
<comment type="function">
    <text evidence="8">Component of the cytochrome c oxidase, the last enzyme in the mitochondrial electron transport chain which drives oxidative phosphorylation. The respiratory chain contains 3 multisubunit complexes succinate dehydrogenase (complex II, CII), ubiquinol-cytochrome c oxidoreductase (cytochrome b-c1 complex, complex III, CIII) and cytochrome c oxidase (complex IV, CIV), that cooperate to transfer electrons derived from NADH and succinate to molecular oxygen, creating an electrochemical gradient over the inner membrane that drives transmembrane transport and the ATP synthase. Cytochrome c oxidase is the component of the respiratory chain that catalyzes the reduction of oxygen to water. Electrons originating from reduced cytochrome c in the intermembrane space (IMS) are transferred via the dinuclear copper A center (CU(A)) of subunit 2 and heme A of subunit 1 to the active site in subunit 1, a binuclear center (BNC) formed by heme A3 and copper B (CU(B)). The BNC reduces molecular oxygen to 2 water molecules using 4 electrons from cytochrome c in the IMS and 4 protons from the mitochondrial matrix.</text>
</comment>
<dbReference type="Gene3D" id="1.10.287.70">
    <property type="match status" value="1"/>
</dbReference>
<evidence type="ECO:0000256" key="5">
    <source>
        <dbReference type="ARBA" id="ARBA00022967"/>
    </source>
</evidence>
<dbReference type="InterPro" id="IPR000298">
    <property type="entry name" value="Cyt_c_oxidase-like_su3"/>
</dbReference>
<name>A0A7T1HF05_9NEOP</name>
<feature type="transmembrane region" description="Helical" evidence="9">
    <location>
        <begin position="127"/>
        <end position="150"/>
    </location>
</feature>
<evidence type="ECO:0000256" key="9">
    <source>
        <dbReference type="SAM" id="Phobius"/>
    </source>
</evidence>
<evidence type="ECO:0000256" key="8">
    <source>
        <dbReference type="RuleBase" id="RU003375"/>
    </source>
</evidence>
<dbReference type="CDD" id="cd01665">
    <property type="entry name" value="Cyt_c_Oxidase_III"/>
    <property type="match status" value="1"/>
</dbReference>
<comment type="subcellular location">
    <subcellularLocation>
        <location evidence="1">Membrane</location>
        <topology evidence="1">Multi-pass membrane protein</topology>
    </subcellularLocation>
</comment>
<evidence type="ECO:0000313" key="11">
    <source>
        <dbReference type="EMBL" id="QPN54240.1"/>
    </source>
</evidence>
<feature type="transmembrane region" description="Helical" evidence="9">
    <location>
        <begin position="236"/>
        <end position="256"/>
    </location>
</feature>
<organism evidence="11">
    <name type="scientific">Ricinus sp. ADS-2020</name>
    <dbReference type="NCBI Taxonomy" id="2794903"/>
    <lineage>
        <taxon>Eukaryota</taxon>
        <taxon>Metazoa</taxon>
        <taxon>Ecdysozoa</taxon>
        <taxon>Arthropoda</taxon>
        <taxon>Hexapoda</taxon>
        <taxon>Insecta</taxon>
        <taxon>Pterygota</taxon>
        <taxon>Neoptera</taxon>
        <taxon>Paraneoptera</taxon>
        <taxon>Psocodea</taxon>
        <taxon>Troctomorpha</taxon>
        <taxon>Phthiraptera</taxon>
        <taxon>Amblycera</taxon>
        <taxon>Ricinidae</taxon>
        <taxon>Ricinus</taxon>
    </lineage>
</organism>
<dbReference type="PANTHER" id="PTHR11403">
    <property type="entry name" value="CYTOCHROME C OXIDASE SUBUNIT III"/>
    <property type="match status" value="1"/>
</dbReference>
<sequence length="257" mass="29980">MLKHGFFSFHIVQSSPWPLLTSLSFFFSMIGLIECIYFYFFSYTFLVGNLLLLLTLWGWMRDMVRESTLEGMHTLKVQNGLKMGFILFIISEIFFFLSFFWGLYYVSISPSLEWPHLNISPINPLKIPLLGTIILISSGVSITWCHHLILEGTKPIFSFLSTILLGLTFTIIQLLEYYETSFSMCDGAFGSFFFVSTGFHGIHVIIGSFFLIFSFFRLIGNHFSSFHHVGFEAAVWYWHFVDVVWLLLYLSAYWWAW</sequence>
<dbReference type="GO" id="GO:0005739">
    <property type="term" value="C:mitochondrion"/>
    <property type="evidence" value="ECO:0007669"/>
    <property type="project" value="TreeGrafter"/>
</dbReference>
<evidence type="ECO:0000256" key="6">
    <source>
        <dbReference type="ARBA" id="ARBA00022989"/>
    </source>
</evidence>
<keyword evidence="8 11" id="KW-0496">Mitochondrion</keyword>
<keyword evidence="7 9" id="KW-0472">Membrane</keyword>
<dbReference type="InterPro" id="IPR024791">
    <property type="entry name" value="Cyt_c/ubiquinol_Oxase_su3"/>
</dbReference>
<feature type="transmembrane region" description="Helical" evidence="9">
    <location>
        <begin position="80"/>
        <end position="106"/>
    </location>
</feature>
<evidence type="ECO:0000256" key="4">
    <source>
        <dbReference type="ARBA" id="ARBA00022692"/>
    </source>
</evidence>
<dbReference type="InterPro" id="IPR035973">
    <property type="entry name" value="Cyt_c_oxidase_su3-like_sf"/>
</dbReference>
<dbReference type="PANTHER" id="PTHR11403:SF7">
    <property type="entry name" value="CYTOCHROME C OXIDASE SUBUNIT 3"/>
    <property type="match status" value="1"/>
</dbReference>
<dbReference type="EMBL" id="MW199176">
    <property type="protein sequence ID" value="QPN54240.1"/>
    <property type="molecule type" value="Genomic_DNA"/>
</dbReference>
<keyword evidence="4 8" id="KW-0812">Transmembrane</keyword>
<reference evidence="11" key="1">
    <citation type="journal article" date="2020" name="Gene">
        <title>Structure, gene order, and nucleotide composition of mitochondrial genomes in parasitic lice from Amblycera.</title>
        <authorList>
            <person name="Sweet A.D."/>
            <person name="Johnson K.P."/>
            <person name="Cao Y."/>
            <person name="de Moya R.S."/>
            <person name="Skinner R.K."/>
            <person name="Tan M."/>
            <person name="Virrueta-Herrera S."/>
            <person name="Cameron S.L."/>
        </authorList>
    </citation>
    <scope>NUCLEOTIDE SEQUENCE</scope>
    <source>
        <strain evidence="11">Risp</strain>
    </source>
</reference>
<feature type="domain" description="Heme-copper oxidase subunit III family profile" evidence="10">
    <location>
        <begin position="5"/>
        <end position="257"/>
    </location>
</feature>
<comment type="similarity">
    <text evidence="2 8">Belongs to the cytochrome c oxidase subunit 3 family.</text>
</comment>
<dbReference type="Pfam" id="PF00510">
    <property type="entry name" value="COX3"/>
    <property type="match status" value="1"/>
</dbReference>
<feature type="transmembrane region" description="Helical" evidence="9">
    <location>
        <begin position="40"/>
        <end position="60"/>
    </location>
</feature>
<dbReference type="PROSITE" id="PS50253">
    <property type="entry name" value="COX3"/>
    <property type="match status" value="1"/>
</dbReference>
<evidence type="ECO:0000256" key="7">
    <source>
        <dbReference type="ARBA" id="ARBA00023136"/>
    </source>
</evidence>
<evidence type="ECO:0000256" key="3">
    <source>
        <dbReference type="ARBA" id="ARBA00015944"/>
    </source>
</evidence>
<dbReference type="SUPFAM" id="SSF81452">
    <property type="entry name" value="Cytochrome c oxidase subunit III-like"/>
    <property type="match status" value="1"/>
</dbReference>
<keyword evidence="5" id="KW-1278">Translocase</keyword>
<evidence type="ECO:0000259" key="10">
    <source>
        <dbReference type="PROSITE" id="PS50253"/>
    </source>
</evidence>
<dbReference type="GO" id="GO:0004129">
    <property type="term" value="F:cytochrome-c oxidase activity"/>
    <property type="evidence" value="ECO:0007669"/>
    <property type="project" value="InterPro"/>
</dbReference>
<accession>A0A7T1HF05</accession>
<protein>
    <recommendedName>
        <fullName evidence="3 8">Cytochrome c oxidase subunit 3</fullName>
    </recommendedName>
</protein>
<dbReference type="Gene3D" id="1.20.120.80">
    <property type="entry name" value="Cytochrome c oxidase, subunit III, four-helix bundle"/>
    <property type="match status" value="1"/>
</dbReference>
<geneLocation type="mitochondrion" evidence="11"/>
<feature type="transmembrane region" description="Helical" evidence="9">
    <location>
        <begin position="156"/>
        <end position="175"/>
    </location>
</feature>
<evidence type="ECO:0000256" key="1">
    <source>
        <dbReference type="ARBA" id="ARBA00004141"/>
    </source>
</evidence>
<gene>
    <name evidence="11" type="primary">cox3</name>
</gene>
<dbReference type="AlphaFoldDB" id="A0A7T1HF05"/>
<keyword evidence="6 9" id="KW-1133">Transmembrane helix</keyword>
<dbReference type="InterPro" id="IPR013833">
    <property type="entry name" value="Cyt_c_oxidase_su3_a-hlx"/>
</dbReference>
<dbReference type="GO" id="GO:0016020">
    <property type="term" value="C:membrane"/>
    <property type="evidence" value="ECO:0007669"/>
    <property type="project" value="UniProtKB-SubCell"/>
</dbReference>
<feature type="transmembrane region" description="Helical" evidence="9">
    <location>
        <begin position="187"/>
        <end position="216"/>
    </location>
</feature>
<dbReference type="InterPro" id="IPR033945">
    <property type="entry name" value="Cyt_c_oxase_su3_dom"/>
</dbReference>
<proteinExistence type="inferred from homology"/>